<dbReference type="Gene3D" id="1.10.150.240">
    <property type="entry name" value="Putative phosphatase, domain 2"/>
    <property type="match status" value="1"/>
</dbReference>
<dbReference type="AlphaFoldDB" id="A0A9X7SDY2"/>
<dbReference type="PANTHER" id="PTHR43434:SF20">
    <property type="entry name" value="5'-NUCLEOTIDASE"/>
    <property type="match status" value="1"/>
</dbReference>
<dbReference type="InterPro" id="IPR041492">
    <property type="entry name" value="HAD_2"/>
</dbReference>
<dbReference type="Pfam" id="PF13419">
    <property type="entry name" value="HAD_2"/>
    <property type="match status" value="1"/>
</dbReference>
<dbReference type="SFLD" id="SFLDG01129">
    <property type="entry name" value="C1.5:_HAD__Beta-PGM__Phosphata"/>
    <property type="match status" value="1"/>
</dbReference>
<dbReference type="SFLD" id="SFLDS00003">
    <property type="entry name" value="Haloacid_Dehalogenase"/>
    <property type="match status" value="1"/>
</dbReference>
<dbReference type="PANTHER" id="PTHR43434">
    <property type="entry name" value="PHOSPHOGLYCOLATE PHOSPHATASE"/>
    <property type="match status" value="1"/>
</dbReference>
<dbReference type="GO" id="GO:0005829">
    <property type="term" value="C:cytosol"/>
    <property type="evidence" value="ECO:0007669"/>
    <property type="project" value="TreeGrafter"/>
</dbReference>
<dbReference type="Gene3D" id="3.40.50.1000">
    <property type="entry name" value="HAD superfamily/HAD-like"/>
    <property type="match status" value="1"/>
</dbReference>
<organism evidence="1 2">
    <name type="scientific">Streptococcus dysgalactiae subsp. dysgalactiae</name>
    <dbReference type="NCBI Taxonomy" id="99822"/>
    <lineage>
        <taxon>Bacteria</taxon>
        <taxon>Bacillati</taxon>
        <taxon>Bacillota</taxon>
        <taxon>Bacilli</taxon>
        <taxon>Lactobacillales</taxon>
        <taxon>Streptococcaceae</taxon>
        <taxon>Streptococcus</taxon>
    </lineage>
</organism>
<proteinExistence type="predicted"/>
<evidence type="ECO:0000313" key="1">
    <source>
        <dbReference type="EMBL" id="QGH02941.1"/>
    </source>
</evidence>
<dbReference type="InterPro" id="IPR036412">
    <property type="entry name" value="HAD-like_sf"/>
</dbReference>
<accession>A0A9X7SDY2</accession>
<dbReference type="GO" id="GO:0004713">
    <property type="term" value="F:protein tyrosine kinase activity"/>
    <property type="evidence" value="ECO:0007669"/>
    <property type="project" value="TreeGrafter"/>
</dbReference>
<keyword evidence="1" id="KW-0378">Hydrolase</keyword>
<dbReference type="SUPFAM" id="SSF56784">
    <property type="entry name" value="HAD-like"/>
    <property type="match status" value="1"/>
</dbReference>
<gene>
    <name evidence="1" type="ORF">EA457_10600</name>
</gene>
<protein>
    <submittedName>
        <fullName evidence="1">HAD family hydrolase</fullName>
    </submittedName>
</protein>
<dbReference type="SFLD" id="SFLDG01135">
    <property type="entry name" value="C1.5.6:_HAD__Beta-PGM__Phospha"/>
    <property type="match status" value="1"/>
</dbReference>
<sequence>MTAILFDLDGTLVDSSPGILNAFQYTFKQMNHIVPDASLLSTYIGPPLETTFRAFFENKDQVEQAILHFRAFYKESGIYQVSVYDDIETLLRTLVQEGFDLYVTTSKHEPMAIQMLTNLGIADYFTGVFGSTSVRYHKADVIQSCLQSMSTSAQNPIIIGDTKFDIIGGKQVNITTIGVTWGFGSQEELQLSKADYIVKQPLDIYTLLQNLSTLS</sequence>
<dbReference type="Proteomes" id="UP000347383">
    <property type="component" value="Chromosome"/>
</dbReference>
<name>A0A9X7SDY2_STRDY</name>
<dbReference type="InterPro" id="IPR023214">
    <property type="entry name" value="HAD_sf"/>
</dbReference>
<dbReference type="RefSeq" id="WP_129555115.1">
    <property type="nucleotide sequence ID" value="NZ_CP033165.1"/>
</dbReference>
<dbReference type="GO" id="GO:0016787">
    <property type="term" value="F:hydrolase activity"/>
    <property type="evidence" value="ECO:0007669"/>
    <property type="project" value="UniProtKB-KW"/>
</dbReference>
<dbReference type="InterPro" id="IPR023198">
    <property type="entry name" value="PGP-like_dom2"/>
</dbReference>
<dbReference type="EMBL" id="CP033165">
    <property type="protein sequence ID" value="QGH02941.1"/>
    <property type="molecule type" value="Genomic_DNA"/>
</dbReference>
<reference evidence="1 2" key="1">
    <citation type="submission" date="2018-10" db="EMBL/GenBank/DDBJ databases">
        <title>Comparative Genomics Analysis of the Streptococcus dysgalactiae subspecies dysgalactiae.</title>
        <authorList>
            <person name="Koh T.H."/>
            <person name="Abdul Rahman N."/>
            <person name="Sessions O.M."/>
        </authorList>
    </citation>
    <scope>NUCLEOTIDE SEQUENCE [LARGE SCALE GENOMIC DNA]</scope>
    <source>
        <strain evidence="1 2">DB60705-15</strain>
    </source>
</reference>
<evidence type="ECO:0000313" key="2">
    <source>
        <dbReference type="Proteomes" id="UP000347383"/>
    </source>
</evidence>
<dbReference type="InterPro" id="IPR050155">
    <property type="entry name" value="HAD-like_hydrolase_sf"/>
</dbReference>